<keyword evidence="6" id="KW-0045">Antibiotic biosynthesis</keyword>
<dbReference type="SMART" id="SM01294">
    <property type="entry name" value="PKS_PP_betabranch"/>
    <property type="match status" value="3"/>
</dbReference>
<dbReference type="SMART" id="SM00822">
    <property type="entry name" value="PKS_KR"/>
    <property type="match status" value="2"/>
</dbReference>
<feature type="domain" description="Carrier" evidence="10">
    <location>
        <begin position="4641"/>
        <end position="4716"/>
    </location>
</feature>
<evidence type="ECO:0008006" key="14">
    <source>
        <dbReference type="Google" id="ProtNLM"/>
    </source>
</evidence>
<organism evidence="12 13">
    <name type="scientific">Streptomyces cyaneogriseus subsp. noncyanogenus</name>
    <dbReference type="NCBI Taxonomy" id="477245"/>
    <lineage>
        <taxon>Bacteria</taxon>
        <taxon>Bacillati</taxon>
        <taxon>Actinomycetota</taxon>
        <taxon>Actinomycetes</taxon>
        <taxon>Kitasatosporales</taxon>
        <taxon>Streptomycetaceae</taxon>
        <taxon>Streptomyces</taxon>
    </lineage>
</organism>
<dbReference type="Gene3D" id="3.40.50.11460">
    <property type="match status" value="1"/>
</dbReference>
<keyword evidence="13" id="KW-1185">Reference proteome</keyword>
<dbReference type="CDD" id="cd08952">
    <property type="entry name" value="KR_1_SDR_x"/>
    <property type="match status" value="1"/>
</dbReference>
<feature type="region of interest" description="Disordered" evidence="9">
    <location>
        <begin position="4029"/>
        <end position="4055"/>
    </location>
</feature>
<dbReference type="InterPro" id="IPR014031">
    <property type="entry name" value="Ketoacyl_synth_C"/>
</dbReference>
<dbReference type="InterPro" id="IPR041618">
    <property type="entry name" value="PKS_DE"/>
</dbReference>
<evidence type="ECO:0000256" key="9">
    <source>
        <dbReference type="SAM" id="MobiDB-lite"/>
    </source>
</evidence>
<dbReference type="Gene3D" id="3.40.50.720">
    <property type="entry name" value="NAD(P)-binding Rossmann-like Domain"/>
    <property type="match status" value="3"/>
</dbReference>
<proteinExistence type="predicted"/>
<dbReference type="Gene3D" id="1.10.1200.10">
    <property type="entry name" value="ACP-like"/>
    <property type="match status" value="3"/>
</dbReference>
<accession>A0A0C5G5B5</accession>
<dbReference type="SMART" id="SM00825">
    <property type="entry name" value="PKS_KS"/>
    <property type="match status" value="3"/>
</dbReference>
<keyword evidence="4" id="KW-0597">Phosphoprotein</keyword>
<dbReference type="SUPFAM" id="SSF55048">
    <property type="entry name" value="Probable ACP-binding domain of malonyl-CoA ACP transacylase"/>
    <property type="match status" value="3"/>
</dbReference>
<dbReference type="PANTHER" id="PTHR43775">
    <property type="entry name" value="FATTY ACID SYNTHASE"/>
    <property type="match status" value="1"/>
</dbReference>
<dbReference type="SUPFAM" id="SSF53901">
    <property type="entry name" value="Thiolase-like"/>
    <property type="match status" value="3"/>
</dbReference>
<comment type="pathway">
    <text evidence="2">Antibiotic biosynthesis.</text>
</comment>
<dbReference type="KEGG" id="scw:TU94_22460"/>
<dbReference type="Gene3D" id="3.40.366.10">
    <property type="entry name" value="Malonyl-Coenzyme A Acyl Carrier Protein, domain 2"/>
    <property type="match status" value="3"/>
</dbReference>
<dbReference type="InterPro" id="IPR016039">
    <property type="entry name" value="Thiolase-like"/>
</dbReference>
<dbReference type="SUPFAM" id="SSF47336">
    <property type="entry name" value="ACP-like"/>
    <property type="match status" value="3"/>
</dbReference>
<dbReference type="InterPro" id="IPR020841">
    <property type="entry name" value="PKS_Beta-ketoAc_synthase_dom"/>
</dbReference>
<feature type="domain" description="Carrier" evidence="10">
    <location>
        <begin position="1382"/>
        <end position="1457"/>
    </location>
</feature>
<dbReference type="InterPro" id="IPR036291">
    <property type="entry name" value="NAD(P)-bd_dom_sf"/>
</dbReference>
<dbReference type="Pfam" id="PF08990">
    <property type="entry name" value="Docking"/>
    <property type="match status" value="1"/>
</dbReference>
<evidence type="ECO:0000256" key="4">
    <source>
        <dbReference type="ARBA" id="ARBA00022553"/>
    </source>
</evidence>
<comment type="cofactor">
    <cofactor evidence="1">
        <name>pantetheine 4'-phosphate</name>
        <dbReference type="ChEBI" id="CHEBI:47942"/>
    </cofactor>
</comment>
<dbReference type="SUPFAM" id="SSF52151">
    <property type="entry name" value="FabD/lysophospholipase-like"/>
    <property type="match status" value="3"/>
</dbReference>
<dbReference type="PATRIC" id="fig|477245.3.peg.4746"/>
<evidence type="ECO:0000259" key="11">
    <source>
        <dbReference type="PROSITE" id="PS52004"/>
    </source>
</evidence>
<dbReference type="InterPro" id="IPR050091">
    <property type="entry name" value="PKS_NRPS_Biosynth_Enz"/>
</dbReference>
<evidence type="ECO:0000256" key="5">
    <source>
        <dbReference type="ARBA" id="ARBA00022679"/>
    </source>
</evidence>
<dbReference type="InterPro" id="IPR001227">
    <property type="entry name" value="Ac_transferase_dom_sf"/>
</dbReference>
<dbReference type="InterPro" id="IPR013968">
    <property type="entry name" value="PKS_KR"/>
</dbReference>
<reference evidence="12 13" key="1">
    <citation type="submission" date="2015-02" db="EMBL/GenBank/DDBJ databases">
        <title>Genome sequence of thermotolerant Streptomyces cyaneogriseus subsp. Noncyanogenus NMWT1, the producer of nematocidal antibiotics nemadectin.</title>
        <authorList>
            <person name="Wang H."/>
            <person name="Li C."/>
            <person name="Xiang W."/>
            <person name="Wang X."/>
        </authorList>
    </citation>
    <scope>NUCLEOTIDE SEQUENCE [LARGE SCALE GENOMIC DNA]</scope>
    <source>
        <strain evidence="12 13">NMWT 1</strain>
    </source>
</reference>
<dbReference type="InterPro" id="IPR016036">
    <property type="entry name" value="Malonyl_transacylase_ACP-bd"/>
</dbReference>
<dbReference type="InterPro" id="IPR006162">
    <property type="entry name" value="Ppantetheine_attach_site"/>
</dbReference>
<dbReference type="Pfam" id="PF18369">
    <property type="entry name" value="PKS_DE"/>
    <property type="match status" value="1"/>
</dbReference>
<feature type="region of interest" description="Disordered" evidence="9">
    <location>
        <begin position="2894"/>
        <end position="2914"/>
    </location>
</feature>
<feature type="domain" description="Ketosynthase family 3 (KS3)" evidence="11">
    <location>
        <begin position="1477"/>
        <end position="1897"/>
    </location>
</feature>
<dbReference type="Proteomes" id="UP000032234">
    <property type="component" value="Chromosome"/>
</dbReference>
<dbReference type="SMART" id="SM00827">
    <property type="entry name" value="PKS_AT"/>
    <property type="match status" value="3"/>
</dbReference>
<keyword evidence="3" id="KW-0596">Phosphopantetheine</keyword>
<dbReference type="Pfam" id="PF02801">
    <property type="entry name" value="Ketoacyl-synt_C"/>
    <property type="match status" value="3"/>
</dbReference>
<dbReference type="InterPro" id="IPR015083">
    <property type="entry name" value="NorB/c/GfsB-D-like_docking"/>
</dbReference>
<dbReference type="NCBIfam" id="NF045894">
    <property type="entry name" value="PKS_plus_SDR"/>
    <property type="match status" value="1"/>
</dbReference>
<dbReference type="InterPro" id="IPR016035">
    <property type="entry name" value="Acyl_Trfase/lysoPLipase"/>
</dbReference>
<keyword evidence="7" id="KW-0511">Multifunctional enzyme</keyword>
<feature type="domain" description="Ketosynthase family 3 (KS3)" evidence="11">
    <location>
        <begin position="3025"/>
        <end position="3450"/>
    </location>
</feature>
<dbReference type="HOGENOM" id="CLU_000022_35_8_11"/>
<dbReference type="PANTHER" id="PTHR43775:SF51">
    <property type="entry name" value="INACTIVE PHENOLPHTHIOCEROL SYNTHESIS POLYKETIDE SYNTHASE TYPE I PKS1-RELATED"/>
    <property type="match status" value="1"/>
</dbReference>
<dbReference type="InterPro" id="IPR032821">
    <property type="entry name" value="PKS_assoc"/>
</dbReference>
<dbReference type="InterPro" id="IPR014030">
    <property type="entry name" value="Ketoacyl_synth_N"/>
</dbReference>
<evidence type="ECO:0000313" key="13">
    <source>
        <dbReference type="Proteomes" id="UP000032234"/>
    </source>
</evidence>
<keyword evidence="8" id="KW-0012">Acyltransferase</keyword>
<evidence type="ECO:0000256" key="2">
    <source>
        <dbReference type="ARBA" id="ARBA00004792"/>
    </source>
</evidence>
<feature type="compositionally biased region" description="Low complexity" evidence="9">
    <location>
        <begin position="1908"/>
        <end position="1924"/>
    </location>
</feature>
<dbReference type="InterPro" id="IPR020807">
    <property type="entry name" value="PKS_DH"/>
</dbReference>
<dbReference type="CDD" id="cd08956">
    <property type="entry name" value="KR_3_FAS_SDR_x"/>
    <property type="match status" value="1"/>
</dbReference>
<dbReference type="Pfam" id="PF00550">
    <property type="entry name" value="PP-binding"/>
    <property type="match status" value="3"/>
</dbReference>
<evidence type="ECO:0000256" key="6">
    <source>
        <dbReference type="ARBA" id="ARBA00023194"/>
    </source>
</evidence>
<dbReference type="InterPro" id="IPR036736">
    <property type="entry name" value="ACP-like_sf"/>
</dbReference>
<dbReference type="SMART" id="SM00823">
    <property type="entry name" value="PKS_PP"/>
    <property type="match status" value="3"/>
</dbReference>
<evidence type="ECO:0000313" key="12">
    <source>
        <dbReference type="EMBL" id="AJP03825.1"/>
    </source>
</evidence>
<dbReference type="Pfam" id="PF16197">
    <property type="entry name" value="KAsynt_C_assoc"/>
    <property type="match status" value="3"/>
</dbReference>
<dbReference type="InterPro" id="IPR020806">
    <property type="entry name" value="PKS_PP-bd"/>
</dbReference>
<dbReference type="PROSITE" id="PS00606">
    <property type="entry name" value="KS3_1"/>
    <property type="match status" value="3"/>
</dbReference>
<evidence type="ECO:0000256" key="7">
    <source>
        <dbReference type="ARBA" id="ARBA00023268"/>
    </source>
</evidence>
<feature type="domain" description="Ketosynthase family 3 (KS3)" evidence="11">
    <location>
        <begin position="33"/>
        <end position="451"/>
    </location>
</feature>
<dbReference type="FunFam" id="1.10.1200.10:FF:000007">
    <property type="entry name" value="Probable polyketide synthase pks17"/>
    <property type="match status" value="3"/>
</dbReference>
<dbReference type="Gene3D" id="3.30.70.3290">
    <property type="match status" value="3"/>
</dbReference>
<keyword evidence="5" id="KW-0808">Transferase</keyword>
<dbReference type="OrthoDB" id="9778690at2"/>
<dbReference type="GO" id="GO:0004312">
    <property type="term" value="F:fatty acid synthase activity"/>
    <property type="evidence" value="ECO:0007669"/>
    <property type="project" value="TreeGrafter"/>
</dbReference>
<evidence type="ECO:0000256" key="8">
    <source>
        <dbReference type="ARBA" id="ARBA00023315"/>
    </source>
</evidence>
<evidence type="ECO:0000256" key="3">
    <source>
        <dbReference type="ARBA" id="ARBA00022450"/>
    </source>
</evidence>
<dbReference type="FunFam" id="3.40.47.10:FF:000019">
    <property type="entry name" value="Polyketide synthase type I"/>
    <property type="match status" value="3"/>
</dbReference>
<dbReference type="PROSITE" id="PS50075">
    <property type="entry name" value="CARRIER"/>
    <property type="match status" value="3"/>
</dbReference>
<dbReference type="InterPro" id="IPR014043">
    <property type="entry name" value="Acyl_transferase_dom"/>
</dbReference>
<dbReference type="GO" id="GO:0006633">
    <property type="term" value="P:fatty acid biosynthetic process"/>
    <property type="evidence" value="ECO:0007669"/>
    <property type="project" value="InterPro"/>
</dbReference>
<dbReference type="Pfam" id="PF00698">
    <property type="entry name" value="Acyl_transf_1"/>
    <property type="match status" value="3"/>
</dbReference>
<dbReference type="GO" id="GO:0031177">
    <property type="term" value="F:phosphopantetheine binding"/>
    <property type="evidence" value="ECO:0007669"/>
    <property type="project" value="InterPro"/>
</dbReference>
<dbReference type="SMART" id="SM00826">
    <property type="entry name" value="PKS_DH"/>
    <property type="match status" value="1"/>
</dbReference>
<protein>
    <recommendedName>
        <fullName evidence="14">Polyketide synthase</fullName>
    </recommendedName>
</protein>
<feature type="region of interest" description="Disordered" evidence="9">
    <location>
        <begin position="1901"/>
        <end position="1924"/>
    </location>
</feature>
<dbReference type="Gene3D" id="3.40.47.10">
    <property type="match status" value="3"/>
</dbReference>
<dbReference type="GO" id="GO:0004315">
    <property type="term" value="F:3-oxoacyl-[acyl-carrier-protein] synthase activity"/>
    <property type="evidence" value="ECO:0007669"/>
    <property type="project" value="InterPro"/>
</dbReference>
<dbReference type="InterPro" id="IPR057326">
    <property type="entry name" value="KR_dom"/>
</dbReference>
<dbReference type="PROSITE" id="PS00012">
    <property type="entry name" value="PHOSPHOPANTETHEINE"/>
    <property type="match status" value="2"/>
</dbReference>
<name>A0A0C5G5B5_9ACTN</name>
<dbReference type="Pfam" id="PF00109">
    <property type="entry name" value="ketoacyl-synt"/>
    <property type="match status" value="3"/>
</dbReference>
<feature type="compositionally biased region" description="Pro residues" evidence="9">
    <location>
        <begin position="4036"/>
        <end position="4051"/>
    </location>
</feature>
<sequence length="4798" mass="494311">MADDGKLVDYLKRVTADLKRTRQRVRELEEGAAEPIAIVSMSCRFPGGIASPDDLWEFVRSGGDAIAPFPADRGWDTGRLHGDFRLAGGFLADAAEFDAGLFGIAPREALAMDPQQRLLLETSWEALERAGLDPTGLRGTDGAVFVGMADQKYGPRRPEAADEVRGHLLTGTTSSVASGRIAYALGLQGPALTIDTACSSSLVALHLAVRALRAGECSFALVGGAAVMAEPTLFEEMAEQGGMAGDGRCKAFAAAADGTGWGEGVGVLLLKRLSAARAEGLPVLATVRGSAVNSDGRSNGLTAPNGPAQRRVIRQALTDARLSVGQVDAVEAHGTGTRLGDPIEAQALLATYGRERPEGEPLWLGSVKSNIGHTQAAAGMAGVIKMVQAMRHGTLPRTLHVDEPTPQVDWSAGDVRLLTEDRAWPDTGRPRRAAVSSFGISGTNAHVVLEHEPAPAPAADRAPDPAPAAPVPWPVSAAGADALRAQARRLHRFATAAGDARPLDIAHALATTRAHLPHRAVVLGADRAELLAGLAALGAGETGARVVRGTTAPAGPLAFLFTGQGSQRAGVGKELYATFPVFADAFDQVRERLDPLLAHPLADILDGHVADGLPLMEQTGFALPAVFALEVALFRLVEHAGLTPDFVLGHSTGELAAAHAAGVLSLDDACTLVAARGRLVQTMRTDGAMVSLEMAEDELAAVIAEAGAGDRVTIAAVNGPRAVVLSGDAEPVERVRALCAGRGHRTRRLPISHAAHSAHMEPMMDGLREVARGLTHHPARIPLVSNLTGAPVGPGTDWPEYWTRQLRETVRFQDGVRWLAAQGVTACLELGPGGALTAMARDCFDALGHDVALAAAHQHERPEPDTVLTALAELHVRGAGVDFGALLAARGGTRTELPTYAFQRERYWLPADPAAPSAEPGTRPAGDADDADRLRYRVAFTPLTGLDTDARPDGTWVVVAPEGTDAAPAAAALGRATVVPAGDPGAPDGPARRIAAARPSGILILPPPDGAPVLAPALALRRALTETGVDAPVWWATRGAVTAAAEPAPAAAQAPLWGLARALGTDGAVDLPVTADERTPRLLAAALAAAEPGDQLAVRPGGVFARRLLPALSPRRGHTWRAEGTVLVTGDIADVTPELLRLLAGDGRRVVLAHDPAVPAPDPAVLAGAGDACTLTAWDPATGTPPATPAPVTAVVHLSSIRATAPAGLGTAPAGLGTDPAAFAAETERRLRAVTVLDELYADAGLDAFLLLSTVAGTWGGTEDAAHTVAHAALEALAARRALTGRHATCVGWGPWQTTGADPATVPGLPPMPPARALAALRRALDADDAVAAVADVDWPEFHPVFTGRGPRPLVADLPQVRALPAPEPARPAGPAAADLRARLLDLVRAQAAAVLGHPSGDAVDPVRPFRDLGFDSLTAVRFRDRIAAETGLRLPATLVFDHPTPEAVADHVGAELGGAGPAGTPAPAARTAADRDDPVVIVGMACRYPGGVHDPESLWDLVRSGREGLGDFPADRGWDLSALRRAQPDLALRAGFLPDAAEFDADFFGISPREALAMDPQQRLLLESTWEALERAGIDPSGLRGSRTGVFAGAAGSDYAAALAGTPEADGYLTTGTAASVVSGRVAYTLGLHGPAVTVDTACSSSLVALHMAAGSLRTGECDLALATGVAVLSTPGAFADFGAQSGLASDGRCKAFAATADGTNWSEGVGVLVLERMSAARRAGHRILAVVRGSAVNQDGASNGLSAPSGPAQQRVIREALADAGLSAADIDAVEAHGTGTRLGDPIEAQALLATYGRERADGRPLWLGSLKSNIGHAGAAAGVGGVIKMVQAMRHGTLPRTLHVDEPTPEVDWTAGAVELLTDNRAWPDTGRPRRAGVSSFGVSGTNAHVVLEAGPEETVTAPDAGTSPRAAGEAAAADGTGAPAPVAVPWLLSARTPDALRAQAGRLAAHAAGRELSAGAVGRALLTGRTAFEHRAVVLGADTGELAAALRAVAGGEPRAGVVTGSVRTSGKGPVFVFPGQGGQWPGMAAELLDTAPEFAARWAECEAALAPYTDFSLTDTVRSGERLDRVDVVQPVLWAVMVSLAELWRAHGVVPAAVAGHSQGEIAAACVAGALSLEDGARVVALRARALGALSGAGGMVSVAAPRARVEEWLPRWNGEVSVAAVNGPSSVVVSGAPAALDELVAYAGSHDVRARRVDVDYASHSPQVARIEEEILTALAPVTPRPAAIPFLSTVTAQWQDTTGLDAAYWYRNLREPVLLEQAVTALAEAGHDVFVEVGPHPVLGAALAETAERAGITDPLVTGTLRRDEGGLTRMRTALAELWVRGVPVDWAPAQAPGTDGAADGTAADLPTYAFQRVRYWPRPVPAGDRDPADERFWHAVDEQDLPAVAGTLGLPDEEPLRDVVPALAAWRRGRRERAAADSWRYRAEFRPLPERTGGALPGTWLLAVPAATAGAPTALAVRDALAARTDRLLVAEVPEDTGREDLAGRLGSLLGGTVPAGVVSLTALDTSPHPGSTAVPAGLALGLTLYQALGDLGVRAPLWYLTRGAVATAEDPAGPAAPEQAAMWALGRVAALESPRDWGGLVDLPEELDETAAGRLAAVLAGTDGEDQVAVRTGAAYGRRLVRAAPAAPSDEGWRPRGTVLVTGGTGALGGRVARWLAREGAEHLVLTSRRGPDAPGADALVADLTALGARVTVLSCDLADAAQAADLVERAQRDGDRIGAVVHTAGAGGLGPLAAAGLDDLAEAMAAKVSGIAHLEAALDPGQLDVVVYFSSISASWGAGDHGVYAAANGVLDARAEARCAAGVHTVSVAWAPWAGGGMADDPVFATLSRKGLPLIDPDTAITALAAALAAGDRSLLLVDVDWARFTPQFTFERATRLLDELPEARPEPRTAPGADDGTGTPFVRRLAGLTAAQRQAALRDLVREHAAAVLGHGDPAAVDPGRALKELGFDSLTAVELRNRIGTVTGLTLPATMVFDHPTADALAAYLARTLDGDGAGAPAAAAPVVRVDQDDPIAVVGMACRFPGGITGPEELWRAVRDEADLITPFPTDRGWPLERLLDTDPDRQGASYAGHGGFLERAGDFDPGFFGISPREAQAMDPQHRLLLESSWEALERAGIDPKGLHGSRTGVYVGLTDQAYGTRLRGAADGMEGYLVSASANVASGRVSYTLGLEGPSLTVDTACSSSLVALHLAAQALRDGECDLALAGGATVMPDPTSFVAFSRQRGLAADGRCKPFAAAADGFSLGEGAGVLIVERLSDARRRGHPVLAVIRGSAVNQDGASNGLTAPNGPAQERVIRQALVNAGLTAADVDAVEAHGTGTRLGDPIEAQALLATYGQEREPDRPLWLGSVKSNIGHTQAAAGIAGVIKTVQAMRHGLLPRSLHIDAPSPEVDWSAGAVELLTEARPWPRAGRPRRAGVSAFGISGTNAHVLLEEAPGAADPADEAPTAPREPLAHPVPLLVSARTREALRDQAARVGERIRDGADLADVAFSLATTRAVLDHTAVVVAADADEACAALAGPDGPAAVEQPAEGALAFLFTGQGAQRLGMGRELYAAFPAYAEALDEICDALDAHLPRPLRSVLFAEPGSAQAALLDRTLYTQTGLFAVEAALYRLLTGWGVAPDFVLGHSVGELAAAHAAGVWSTADAARVVAARARLMQDLPEGGAMLSVAVAEEEAAALLDGLDSLTVAAVNGPASVVLSGDETAVAAAAGRCAAAGLRSKRLTVSHAFHSPLVEPMLAAFERELAGVGFAEPRLPVVSNLTGRPARPGELCDPAYWVRHVRHAVRFADGVRALLDAGVTTFLELGPDGVLTAMAQETAGDRARTLAAQRRDRDQVRTLLTALGRLHARTGAVDWHAFHDGTGARRTDLPTYAFQHRRYWLDAPAAGPAALAAAGLTGTGHPVLTATTELSASGVHLFSGTAPDTPDGADADGPGAAARALVLDMALWAGARLGHHRVAELALTGAPLRPGVPLRLETAAPGPDGARTFTVHIADGDGTDGRWTALATGALDGDRTAPAPPAAGPADGPPPGTGPAELTLTEEEARTADRYALHPALLTGLAELIAEVAGPPVRFTGVTRYATGATAVRARVSVTGDGAVTVLLTDPAGEPVLAVDRVDVRTGAAPARRTADETPDGLYRLAWTPLPGPAPGARTPAVWAVTGPEAETLAKTLAGQGVPTVLAHPGLDAAGEAAGAQGCPDVVVIPVATEPGPRAASVRPTTHRALALARQALADERLADARLAFVTTAAVAAGDVTEPDPAQAAARGLLLSAQAEHPDRCAVIDLDGTEQAAALLPAAVTAALTEDEPHLAIRADAVLVPRLTPAPAPAAPDTGPDTAHGTVVVTGATGGIGGAVVRHLVTAHGVRRLLLLSRKGPADPRARALRREAAEHGAEARAVACDTADREALAAALAAVPREHPVTAVVHIAGVVDDGVVTTLTPERVDTVLRPKADAALHLHELTRHLPLTRFVLFSSGVGTLGGAGQANYAAANAFLDALAHHRRAAGLPAVSLAWGLWETTTGMSADLSDADRRRMAAAGVLPLSPDQGLALFDAAWRAPDATLVPMRLDPAVLRRKAEAGTLPAAFRALVPAPLRRAAAARAGDGRPLAELLAEQPAHRRHQMLLDLVHQHVSAVLDYGPDVPLDAGRSFRDLGFDSLTAVELRNALVAATGVRLSAALVFDHPTADALADHLESRLLRSVAGAPLPLLTQLDHLEAALAADGLDTAVREQAAVRLKALAAAFDGRGPGATAHADITSKLDSASDEELFDFISAEIGED</sequence>
<dbReference type="InterPro" id="IPR009081">
    <property type="entry name" value="PP-bd_ACP"/>
</dbReference>
<evidence type="ECO:0000259" key="10">
    <source>
        <dbReference type="PROSITE" id="PS50075"/>
    </source>
</evidence>
<dbReference type="Pfam" id="PF08659">
    <property type="entry name" value="KR"/>
    <property type="match status" value="3"/>
</dbReference>
<dbReference type="Gene3D" id="6.10.140.1830">
    <property type="match status" value="1"/>
</dbReference>
<dbReference type="PROSITE" id="PS52004">
    <property type="entry name" value="KS3_2"/>
    <property type="match status" value="3"/>
</dbReference>
<gene>
    <name evidence="12" type="ORF">TU94_22460</name>
</gene>
<dbReference type="EMBL" id="CP010849">
    <property type="protein sequence ID" value="AJP03825.1"/>
    <property type="molecule type" value="Genomic_DNA"/>
</dbReference>
<dbReference type="STRING" id="477245.TU94_22460"/>
<dbReference type="GO" id="GO:0033068">
    <property type="term" value="P:macrolide biosynthetic process"/>
    <property type="evidence" value="ECO:0007669"/>
    <property type="project" value="UniProtKB-ARBA"/>
</dbReference>
<dbReference type="CDD" id="cd00833">
    <property type="entry name" value="PKS"/>
    <property type="match status" value="3"/>
</dbReference>
<dbReference type="InterPro" id="IPR018201">
    <property type="entry name" value="Ketoacyl_synth_AS"/>
</dbReference>
<dbReference type="FunFam" id="3.40.366.10:FF:000002">
    <property type="entry name" value="Probable polyketide synthase 2"/>
    <property type="match status" value="2"/>
</dbReference>
<dbReference type="SUPFAM" id="SSF51735">
    <property type="entry name" value="NAD(P)-binding Rossmann-fold domains"/>
    <property type="match status" value="6"/>
</dbReference>
<evidence type="ECO:0000256" key="1">
    <source>
        <dbReference type="ARBA" id="ARBA00001957"/>
    </source>
</evidence>
<feature type="domain" description="Carrier" evidence="10">
    <location>
        <begin position="2930"/>
        <end position="3005"/>
    </location>
</feature>